<dbReference type="Gene3D" id="1.20.1530.20">
    <property type="match status" value="1"/>
</dbReference>
<comment type="caution">
    <text evidence="2">The sequence shown here is derived from an EMBL/GenBank/DDBJ whole genome shotgun (WGS) entry which is preliminary data.</text>
</comment>
<sequence length="336" mass="34853">MSLLSRLRPDNYSLTLLAVIGLASLLPASGDVAIWLDHVTTVAIAVLFFMHGARLSREAVVAGAMHWRLHLVVAASTFVLFPVLGLLIGEATESFLSPGLVAGILFLCALPSTVQSSIAFTSMGGGNVAAAVCSASASNIAGIFITPLLVGILLDTQGVTVSLDAIQAIVLQLLVPFVAGQLARPLIASTMARHKAVLGHLDRGTILLVVYAAFSHAVVTGLWRQLSPATLGLLLLVCAVLLAVVLVATTVASRLLGFSHEDEVAAVFCGSKKTLASGVPMAAVLFPAGMVGLAVLPLMLFHQLQLMVCAAMAHRYAARAENRLRTGEPAAATAGR</sequence>
<evidence type="ECO:0000313" key="3">
    <source>
        <dbReference type="Proteomes" id="UP001301140"/>
    </source>
</evidence>
<accession>A0AAP3UZZ1</accession>
<feature type="transmembrane region" description="Helical" evidence="1">
    <location>
        <begin position="229"/>
        <end position="252"/>
    </location>
</feature>
<dbReference type="Pfam" id="PF13593">
    <property type="entry name" value="SBF_like"/>
    <property type="match status" value="1"/>
</dbReference>
<dbReference type="PANTHER" id="PTHR18640:SF5">
    <property type="entry name" value="SODIUM_BILE ACID COTRANSPORTER 7"/>
    <property type="match status" value="1"/>
</dbReference>
<evidence type="ECO:0000313" key="2">
    <source>
        <dbReference type="EMBL" id="MDF1585984.1"/>
    </source>
</evidence>
<evidence type="ECO:0000256" key="1">
    <source>
        <dbReference type="SAM" id="Phobius"/>
    </source>
</evidence>
<dbReference type="InterPro" id="IPR016833">
    <property type="entry name" value="Put_Na-Bile_cotransptr"/>
</dbReference>
<dbReference type="PIRSF" id="PIRSF026166">
    <property type="entry name" value="UCP026166"/>
    <property type="match status" value="1"/>
</dbReference>
<feature type="transmembrane region" description="Helical" evidence="1">
    <location>
        <begin position="95"/>
        <end position="114"/>
    </location>
</feature>
<feature type="transmembrane region" description="Helical" evidence="1">
    <location>
        <begin position="126"/>
        <end position="153"/>
    </location>
</feature>
<proteinExistence type="predicted"/>
<dbReference type="Proteomes" id="UP001301140">
    <property type="component" value="Unassembled WGS sequence"/>
</dbReference>
<dbReference type="GO" id="GO:0005886">
    <property type="term" value="C:plasma membrane"/>
    <property type="evidence" value="ECO:0007669"/>
    <property type="project" value="TreeGrafter"/>
</dbReference>
<protein>
    <submittedName>
        <fullName evidence="2">Bile acid:sodium symporter</fullName>
    </submittedName>
</protein>
<dbReference type="InterPro" id="IPR038770">
    <property type="entry name" value="Na+/solute_symporter_sf"/>
</dbReference>
<organism evidence="2 3">
    <name type="scientific">Marinimicrococcus flavescens</name>
    <dbReference type="NCBI Taxonomy" id="3031815"/>
    <lineage>
        <taxon>Bacteria</taxon>
        <taxon>Pseudomonadati</taxon>
        <taxon>Pseudomonadota</taxon>
        <taxon>Alphaproteobacteria</taxon>
        <taxon>Geminicoccales</taxon>
        <taxon>Geminicoccaceae</taxon>
        <taxon>Marinimicrococcus</taxon>
    </lineage>
</organism>
<name>A0AAP3UZZ1_9PROT</name>
<dbReference type="RefSeq" id="WP_327788398.1">
    <property type="nucleotide sequence ID" value="NZ_JARGEQ010000051.1"/>
</dbReference>
<dbReference type="PANTHER" id="PTHR18640">
    <property type="entry name" value="SOLUTE CARRIER FAMILY 10 MEMBER 7"/>
    <property type="match status" value="1"/>
</dbReference>
<feature type="transmembrane region" description="Helical" evidence="1">
    <location>
        <begin position="204"/>
        <end position="223"/>
    </location>
</feature>
<keyword evidence="1" id="KW-0472">Membrane</keyword>
<feature type="transmembrane region" description="Helical" evidence="1">
    <location>
        <begin position="281"/>
        <end position="301"/>
    </location>
</feature>
<dbReference type="AlphaFoldDB" id="A0AAP3UZZ1"/>
<keyword evidence="3" id="KW-1185">Reference proteome</keyword>
<reference evidence="2 3" key="1">
    <citation type="submission" date="2023-03" db="EMBL/GenBank/DDBJ databases">
        <title>YIM 152171 draft genome.</title>
        <authorList>
            <person name="Yang Z."/>
        </authorList>
    </citation>
    <scope>NUCLEOTIDE SEQUENCE [LARGE SCALE GENOMIC DNA]</scope>
    <source>
        <strain evidence="2 3">YIM 152171</strain>
    </source>
</reference>
<feature type="transmembrane region" description="Helical" evidence="1">
    <location>
        <begin position="69"/>
        <end position="89"/>
    </location>
</feature>
<keyword evidence="1" id="KW-0812">Transmembrane</keyword>
<keyword evidence="1" id="KW-1133">Transmembrane helix</keyword>
<feature type="transmembrane region" description="Helical" evidence="1">
    <location>
        <begin position="40"/>
        <end position="57"/>
    </location>
</feature>
<dbReference type="EMBL" id="JARGEQ010000051">
    <property type="protein sequence ID" value="MDF1585984.1"/>
    <property type="molecule type" value="Genomic_DNA"/>
</dbReference>
<gene>
    <name evidence="2" type="ORF">PZ740_06260</name>
</gene>